<feature type="binding site" evidence="9">
    <location>
        <position position="215"/>
    </location>
    <ligand>
        <name>Mg(2+)</name>
        <dbReference type="ChEBI" id="CHEBI:18420"/>
        <label>1</label>
        <note>catalytic</note>
    </ligand>
</feature>
<evidence type="ECO:0000256" key="7">
    <source>
        <dbReference type="ARBA" id="ARBA00022801"/>
    </source>
</evidence>
<feature type="binding site" evidence="9">
    <location>
        <position position="90"/>
    </location>
    <ligand>
        <name>Mg(2+)</name>
        <dbReference type="ChEBI" id="CHEBI:18420"/>
        <label>2</label>
    </ligand>
</feature>
<evidence type="ECO:0000256" key="8">
    <source>
        <dbReference type="ARBA" id="ARBA00022842"/>
    </source>
</evidence>
<feature type="binding site" evidence="9">
    <location>
        <position position="70"/>
    </location>
    <ligand>
        <name>Mg(2+)</name>
        <dbReference type="ChEBI" id="CHEBI:18420"/>
        <label>1</label>
        <note>catalytic</note>
    </ligand>
</feature>
<dbReference type="Proteomes" id="UP000028926">
    <property type="component" value="Chromosome"/>
</dbReference>
<keyword evidence="6 9" id="KW-0479">Metal-binding</keyword>
<dbReference type="PRINTS" id="PR00377">
    <property type="entry name" value="IMPHPHTASES"/>
</dbReference>
<evidence type="ECO:0000256" key="3">
    <source>
        <dbReference type="ARBA" id="ARBA00009759"/>
    </source>
</evidence>
<dbReference type="Pfam" id="PF00459">
    <property type="entry name" value="Inositol_P"/>
    <property type="match status" value="1"/>
</dbReference>
<keyword evidence="8 9" id="KW-0460">Magnesium</keyword>
<dbReference type="HOGENOM" id="CLU_044118_0_4_5"/>
<proteinExistence type="inferred from homology"/>
<gene>
    <name evidence="11" type="ORF">ID47_04525</name>
</gene>
<dbReference type="GO" id="GO:0046872">
    <property type="term" value="F:metal ion binding"/>
    <property type="evidence" value="ECO:0007669"/>
    <property type="project" value="UniProtKB-KW"/>
</dbReference>
<dbReference type="OrthoDB" id="9785695at2"/>
<dbReference type="eggNOG" id="COG0483">
    <property type="taxonomic scope" value="Bacteria"/>
</dbReference>
<dbReference type="InterPro" id="IPR020583">
    <property type="entry name" value="Inositol_monoP_metal-BS"/>
</dbReference>
<dbReference type="PANTHER" id="PTHR20854">
    <property type="entry name" value="INOSITOL MONOPHOSPHATASE"/>
    <property type="match status" value="1"/>
</dbReference>
<dbReference type="GO" id="GO:0008934">
    <property type="term" value="F:inositol monophosphate 1-phosphatase activity"/>
    <property type="evidence" value="ECO:0007669"/>
    <property type="project" value="InterPro"/>
</dbReference>
<comment type="similarity">
    <text evidence="3 10">Belongs to the inositol monophosphatase superfamily.</text>
</comment>
<dbReference type="FunFam" id="3.40.190.80:FF:000020">
    <property type="entry name" value="Fructose-1,6-bisphosphatase/inositol-1-monophosphatase"/>
    <property type="match status" value="1"/>
</dbReference>
<evidence type="ECO:0000313" key="11">
    <source>
        <dbReference type="EMBL" id="AIK96166.1"/>
    </source>
</evidence>
<dbReference type="EC" id="3.1.3.25" evidence="4 10"/>
<evidence type="ECO:0000256" key="6">
    <source>
        <dbReference type="ARBA" id="ARBA00022723"/>
    </source>
</evidence>
<evidence type="ECO:0000256" key="9">
    <source>
        <dbReference type="PIRSR" id="PIRSR600760-2"/>
    </source>
</evidence>
<evidence type="ECO:0000256" key="5">
    <source>
        <dbReference type="ARBA" id="ARBA00019784"/>
    </source>
</evidence>
<dbReference type="AlphaFoldDB" id="A0A077AUT3"/>
<dbReference type="EMBL" id="CP008941">
    <property type="protein sequence ID" value="AIK96166.1"/>
    <property type="molecule type" value="Genomic_DNA"/>
</dbReference>
<dbReference type="InterPro" id="IPR020550">
    <property type="entry name" value="Inositol_monophosphatase_CS"/>
</dbReference>
<evidence type="ECO:0000256" key="4">
    <source>
        <dbReference type="ARBA" id="ARBA00013106"/>
    </source>
</evidence>
<sequence>MLTGSALINVMVAAAQKAGRALIRDFGEIEQLQVSRKNLGDFVSTADLRSEKIIIQELQKARPPYGFLIEESGTIQGEDADNTWIIDPLDGTSNFLHGIPQFAVSIALRRKGEVVAGVVYNPVVDELYWSEKGSGAFLNQRRLRVSGRQHLDEALLACGTPYGARGSSEKFTNGFRNLVKQVSGMRRFGCAALDLCFVAAGRLEGCFEMNLKAWDIAAGALIVKEAGGYVCDFEGEQSFLDKGSIIAGNEAIFLHLKKAILE</sequence>
<dbReference type="STRING" id="91604.ID47_04525"/>
<dbReference type="InterPro" id="IPR033942">
    <property type="entry name" value="IMPase"/>
</dbReference>
<protein>
    <recommendedName>
        <fullName evidence="5 10">Inositol-1-monophosphatase</fullName>
        <ecNumber evidence="4 10">3.1.3.25</ecNumber>
    </recommendedName>
</protein>
<comment type="cofactor">
    <cofactor evidence="2 9 10">
        <name>Mg(2+)</name>
        <dbReference type="ChEBI" id="CHEBI:18420"/>
    </cofactor>
</comment>
<keyword evidence="12" id="KW-1185">Reference proteome</keyword>
<dbReference type="PROSITE" id="PS00629">
    <property type="entry name" value="IMP_1"/>
    <property type="match status" value="1"/>
</dbReference>
<dbReference type="InterPro" id="IPR000760">
    <property type="entry name" value="Inositol_monophosphatase-like"/>
</dbReference>
<dbReference type="PANTHER" id="PTHR20854:SF4">
    <property type="entry name" value="INOSITOL-1-MONOPHOSPHATASE-RELATED"/>
    <property type="match status" value="1"/>
</dbReference>
<feature type="binding site" evidence="9">
    <location>
        <position position="89"/>
    </location>
    <ligand>
        <name>Mg(2+)</name>
        <dbReference type="ChEBI" id="CHEBI:18420"/>
        <label>1</label>
        <note>catalytic</note>
    </ligand>
</feature>
<dbReference type="PRINTS" id="PR01959">
    <property type="entry name" value="SBIMPHPHTASE"/>
</dbReference>
<dbReference type="Gene3D" id="3.40.190.80">
    <property type="match status" value="1"/>
</dbReference>
<organism evidence="11 12">
    <name type="scientific">Candidatus Odyssella acanthamoebae</name>
    <dbReference type="NCBI Taxonomy" id="91604"/>
    <lineage>
        <taxon>Bacteria</taxon>
        <taxon>Pseudomonadati</taxon>
        <taxon>Pseudomonadota</taxon>
        <taxon>Alphaproteobacteria</taxon>
        <taxon>Holosporales</taxon>
        <taxon>Candidatus Paracaedibacteraceae</taxon>
        <taxon>Candidatus Odyssella</taxon>
    </lineage>
</organism>
<name>A0A077AUT3_9PROT</name>
<accession>A0A077AUT3</accession>
<evidence type="ECO:0000313" key="12">
    <source>
        <dbReference type="Proteomes" id="UP000028926"/>
    </source>
</evidence>
<dbReference type="CDD" id="cd01639">
    <property type="entry name" value="IMPase"/>
    <property type="match status" value="1"/>
</dbReference>
<evidence type="ECO:0000256" key="1">
    <source>
        <dbReference type="ARBA" id="ARBA00001033"/>
    </source>
</evidence>
<dbReference type="GO" id="GO:0007165">
    <property type="term" value="P:signal transduction"/>
    <property type="evidence" value="ECO:0007669"/>
    <property type="project" value="TreeGrafter"/>
</dbReference>
<dbReference type="KEGG" id="paca:ID47_04525"/>
<keyword evidence="7 10" id="KW-0378">Hydrolase</keyword>
<dbReference type="FunFam" id="3.30.540.10:FF:000003">
    <property type="entry name" value="Inositol-1-monophosphatase"/>
    <property type="match status" value="1"/>
</dbReference>
<dbReference type="GO" id="GO:0006020">
    <property type="term" value="P:inositol metabolic process"/>
    <property type="evidence" value="ECO:0007669"/>
    <property type="project" value="TreeGrafter"/>
</dbReference>
<dbReference type="GO" id="GO:0046854">
    <property type="term" value="P:phosphatidylinositol phosphate biosynthetic process"/>
    <property type="evidence" value="ECO:0007669"/>
    <property type="project" value="InterPro"/>
</dbReference>
<dbReference type="InterPro" id="IPR022337">
    <property type="entry name" value="Inositol_monophosphatase_SuhB"/>
</dbReference>
<comment type="catalytic activity">
    <reaction evidence="1 10">
        <text>a myo-inositol phosphate + H2O = myo-inositol + phosphate</text>
        <dbReference type="Rhea" id="RHEA:24056"/>
        <dbReference type="ChEBI" id="CHEBI:15377"/>
        <dbReference type="ChEBI" id="CHEBI:17268"/>
        <dbReference type="ChEBI" id="CHEBI:43474"/>
        <dbReference type="ChEBI" id="CHEBI:84139"/>
        <dbReference type="EC" id="3.1.3.25"/>
    </reaction>
</comment>
<dbReference type="PROSITE" id="PS00630">
    <property type="entry name" value="IMP_2"/>
    <property type="match status" value="1"/>
</dbReference>
<dbReference type="SUPFAM" id="SSF56655">
    <property type="entry name" value="Carbohydrate phosphatase"/>
    <property type="match status" value="1"/>
</dbReference>
<evidence type="ECO:0000256" key="10">
    <source>
        <dbReference type="RuleBase" id="RU364068"/>
    </source>
</evidence>
<dbReference type="Gene3D" id="3.30.540.10">
    <property type="entry name" value="Fructose-1,6-Bisphosphatase, subunit A, domain 1"/>
    <property type="match status" value="1"/>
</dbReference>
<evidence type="ECO:0000256" key="2">
    <source>
        <dbReference type="ARBA" id="ARBA00001946"/>
    </source>
</evidence>
<reference evidence="11 12" key="1">
    <citation type="submission" date="2014-07" db="EMBL/GenBank/DDBJ databases">
        <title>Comparative genomic insights into amoeba endosymbionts belonging to the families of Holosporaceae and Candidatus Midichloriaceae within Rickettsiales.</title>
        <authorList>
            <person name="Wang Z."/>
            <person name="Wu M."/>
        </authorList>
    </citation>
    <scope>NUCLEOTIDE SEQUENCE [LARGE SCALE GENOMIC DNA]</scope>
    <source>
        <strain evidence="11">PRA3</strain>
    </source>
</reference>
<feature type="binding site" evidence="9">
    <location>
        <position position="87"/>
    </location>
    <ligand>
        <name>Mg(2+)</name>
        <dbReference type="ChEBI" id="CHEBI:18420"/>
        <label>1</label>
        <note>catalytic</note>
    </ligand>
</feature>